<dbReference type="HOGENOM" id="CLU_064827_4_1_0"/>
<evidence type="ECO:0000313" key="2">
    <source>
        <dbReference type="Proteomes" id="UP000001029"/>
    </source>
</evidence>
<dbReference type="InterPro" id="IPR050484">
    <property type="entry name" value="Transf_Hexapept/Carb_Anhydrase"/>
</dbReference>
<dbReference type="OrthoDB" id="9803036at2"/>
<dbReference type="STRING" id="445932.Emin_0598"/>
<dbReference type="EMBL" id="CP001055">
    <property type="protein sequence ID" value="ACC98153.1"/>
    <property type="molecule type" value="Genomic_DNA"/>
</dbReference>
<organism evidence="1 2">
    <name type="scientific">Elusimicrobium minutum (strain Pei191)</name>
    <dbReference type="NCBI Taxonomy" id="445932"/>
    <lineage>
        <taxon>Bacteria</taxon>
        <taxon>Pseudomonadati</taxon>
        <taxon>Elusimicrobiota</taxon>
        <taxon>Elusimicrobia</taxon>
        <taxon>Elusimicrobiales</taxon>
        <taxon>Elusimicrobiaceae</taxon>
        <taxon>Elusimicrobium</taxon>
    </lineage>
</organism>
<accession>B2KC26</accession>
<protein>
    <submittedName>
        <fullName evidence="1">Putative acetyltransferase</fullName>
    </submittedName>
</protein>
<proteinExistence type="predicted"/>
<dbReference type="AlphaFoldDB" id="B2KC26"/>
<reference evidence="1 2" key="1">
    <citation type="journal article" date="2009" name="Appl. Environ. Microbiol.">
        <title>Genomic analysis of 'Elusimicrobium minutum,' the first cultivated representative of the phylum 'Elusimicrobia' (formerly termite group 1).</title>
        <authorList>
            <person name="Herlemann D.P.R."/>
            <person name="Geissinger O."/>
            <person name="Ikeda-Ohtsubo W."/>
            <person name="Kunin V."/>
            <person name="Sun H."/>
            <person name="Lapidus A."/>
            <person name="Hugenholtz P."/>
            <person name="Brune A."/>
        </authorList>
    </citation>
    <scope>NUCLEOTIDE SEQUENCE [LARGE SCALE GENOMIC DNA]</scope>
    <source>
        <strain evidence="1 2">Pei191</strain>
    </source>
</reference>
<keyword evidence="2" id="KW-1185">Reference proteome</keyword>
<gene>
    <name evidence="1" type="ordered locus">Emin_0598</name>
</gene>
<dbReference type="SUPFAM" id="SSF51161">
    <property type="entry name" value="Trimeric LpxA-like enzymes"/>
    <property type="match status" value="1"/>
</dbReference>
<dbReference type="Gene3D" id="2.160.10.10">
    <property type="entry name" value="Hexapeptide repeat proteins"/>
    <property type="match status" value="1"/>
</dbReference>
<dbReference type="PANTHER" id="PTHR13061">
    <property type="entry name" value="DYNACTIN SUBUNIT P25"/>
    <property type="match status" value="1"/>
</dbReference>
<dbReference type="Pfam" id="PF14602">
    <property type="entry name" value="Hexapep_2"/>
    <property type="match status" value="1"/>
</dbReference>
<dbReference type="PANTHER" id="PTHR13061:SF29">
    <property type="entry name" value="GAMMA CARBONIC ANHYDRASE-LIKE 1, MITOCHONDRIAL-RELATED"/>
    <property type="match status" value="1"/>
</dbReference>
<dbReference type="CDD" id="cd04645">
    <property type="entry name" value="LbH_gamma_CA_like"/>
    <property type="match status" value="1"/>
</dbReference>
<keyword evidence="1" id="KW-0808">Transferase</keyword>
<dbReference type="InterPro" id="IPR001451">
    <property type="entry name" value="Hexapep"/>
</dbReference>
<dbReference type="KEGG" id="emi:Emin_0598"/>
<dbReference type="RefSeq" id="WP_012414768.1">
    <property type="nucleotide sequence ID" value="NC_010644.1"/>
</dbReference>
<dbReference type="Proteomes" id="UP000001029">
    <property type="component" value="Chromosome"/>
</dbReference>
<dbReference type="GO" id="GO:0016740">
    <property type="term" value="F:transferase activity"/>
    <property type="evidence" value="ECO:0007669"/>
    <property type="project" value="UniProtKB-KW"/>
</dbReference>
<dbReference type="InterPro" id="IPR011004">
    <property type="entry name" value="Trimer_LpxA-like_sf"/>
</dbReference>
<dbReference type="Pfam" id="PF00132">
    <property type="entry name" value="Hexapep"/>
    <property type="match status" value="1"/>
</dbReference>
<sequence length="171" mass="18060">MREKLKEKAPFVNSTAYVHKTAVIMGDVKVGENVSIWPGAVLRGDIAAIEVADNANIQDNAVIHVNYDFPSIIGKGTTLGHNAIVHGGKIGANCLIGMGAIVLESEVGDNCIIGAGSVVTAGKKIPPGSLVLGSPAKIVRELTEDEVNGIIKNAKEYIELGKHYKEYAEEV</sequence>
<dbReference type="InterPro" id="IPR047324">
    <property type="entry name" value="LbH_gamma_CA-like"/>
</dbReference>
<evidence type="ECO:0000313" key="1">
    <source>
        <dbReference type="EMBL" id="ACC98153.1"/>
    </source>
</evidence>
<name>B2KC26_ELUMP</name>